<evidence type="ECO:0000313" key="8">
    <source>
        <dbReference type="Proteomes" id="UP000504623"/>
    </source>
</evidence>
<organism evidence="8 9">
    <name type="scientific">Chrysochloris asiatica</name>
    <name type="common">Cape golden mole</name>
    <dbReference type="NCBI Taxonomy" id="185453"/>
    <lineage>
        <taxon>Eukaryota</taxon>
        <taxon>Metazoa</taxon>
        <taxon>Chordata</taxon>
        <taxon>Craniata</taxon>
        <taxon>Vertebrata</taxon>
        <taxon>Euteleostomi</taxon>
        <taxon>Mammalia</taxon>
        <taxon>Eutheria</taxon>
        <taxon>Afrotheria</taxon>
        <taxon>Chrysochloridae</taxon>
        <taxon>Chrysochlorinae</taxon>
        <taxon>Chrysochloris</taxon>
    </lineage>
</organism>
<dbReference type="RefSeq" id="XP_006830776.1">
    <property type="nucleotide sequence ID" value="XM_006830713.1"/>
</dbReference>
<feature type="compositionally biased region" description="Basic and acidic residues" evidence="5">
    <location>
        <begin position="172"/>
        <end position="190"/>
    </location>
</feature>
<feature type="domain" description="Tudor" evidence="6">
    <location>
        <begin position="11"/>
        <end position="71"/>
    </location>
</feature>
<dbReference type="GO" id="GO:0006357">
    <property type="term" value="P:regulation of transcription by RNA polymerase II"/>
    <property type="evidence" value="ECO:0007669"/>
    <property type="project" value="TreeGrafter"/>
</dbReference>
<feature type="compositionally biased region" description="Polar residues" evidence="5">
    <location>
        <begin position="160"/>
        <end position="171"/>
    </location>
</feature>
<feature type="domain" description="Agenet" evidence="7">
    <location>
        <begin position="11"/>
        <end position="73"/>
    </location>
</feature>
<keyword evidence="3" id="KW-0677">Repeat</keyword>
<dbReference type="GO" id="GO:0005654">
    <property type="term" value="C:nucleoplasm"/>
    <property type="evidence" value="ECO:0007669"/>
    <property type="project" value="UniProtKB-ARBA"/>
</dbReference>
<dbReference type="GO" id="GO:0044545">
    <property type="term" value="C:NSL complex"/>
    <property type="evidence" value="ECO:0007669"/>
    <property type="project" value="TreeGrafter"/>
</dbReference>
<dbReference type="InterPro" id="IPR014002">
    <property type="entry name" value="Agenet_dom_plant"/>
</dbReference>
<feature type="domain" description="Tudor" evidence="6">
    <location>
        <begin position="85"/>
        <end position="141"/>
    </location>
</feature>
<evidence type="ECO:0000313" key="9">
    <source>
        <dbReference type="RefSeq" id="XP_006830776.1"/>
    </source>
</evidence>
<evidence type="ECO:0000313" key="10">
    <source>
        <dbReference type="RefSeq" id="XP_006830777.1"/>
    </source>
</evidence>
<name>A0A9B0WD73_CHRAS</name>
<sequence length="283" mass="32469">MSKKPPNRPGITFEIGARLEALDYLQKWYPSRIEKIDYEEGKMLVHFERWSHRYDEWIFWDSNRLRPLERPALRKEGLKDEEDFFDFKAGEEVLARWTDCRYYPAKIEAINKEGTFTVQFYDGVIRCLKRMHIKAMPEDAKGQDWIALVKAAAAAAAKNKTGTKPRTSANSNKEKEERKWVKVPSKKEENPASTATPEMEKQGDLPTSSETFGLHVENVPKMVFPQPESTLSHKRKTNQGNSFQAKRARLNKITGLLASKAVGVDGAENKEDHNETAPMLEQV</sequence>
<keyword evidence="8" id="KW-1185">Reference proteome</keyword>
<dbReference type="InterPro" id="IPR047405">
    <property type="entry name" value="Tudor_PHF20L1"/>
</dbReference>
<dbReference type="InterPro" id="IPR040477">
    <property type="entry name" value="KDM4-like_Tudor"/>
</dbReference>
<dbReference type="InterPro" id="IPR043449">
    <property type="entry name" value="PHF20-like"/>
</dbReference>
<feature type="region of interest" description="Disordered" evidence="5">
    <location>
        <begin position="225"/>
        <end position="245"/>
    </location>
</feature>
<dbReference type="InterPro" id="IPR004092">
    <property type="entry name" value="Mbt"/>
</dbReference>
<dbReference type="GeneID" id="102827430"/>
<dbReference type="AlphaFoldDB" id="A0A9B0WD73"/>
<evidence type="ECO:0000259" key="7">
    <source>
        <dbReference type="SMART" id="SM00743"/>
    </source>
</evidence>
<evidence type="ECO:0000259" key="6">
    <source>
        <dbReference type="SMART" id="SM00333"/>
    </source>
</evidence>
<evidence type="ECO:0000256" key="1">
    <source>
        <dbReference type="ARBA" id="ARBA00004123"/>
    </source>
</evidence>
<evidence type="ECO:0000256" key="3">
    <source>
        <dbReference type="ARBA" id="ARBA00022737"/>
    </source>
</evidence>
<feature type="domain" description="Agenet" evidence="7">
    <location>
        <begin position="85"/>
        <end position="141"/>
    </location>
</feature>
<evidence type="ECO:0000256" key="5">
    <source>
        <dbReference type="SAM" id="MobiDB-lite"/>
    </source>
</evidence>
<dbReference type="FunFam" id="2.30.30.140:FF:000049">
    <property type="entry name" value="PHD finger protein 20 (Predicted)"/>
    <property type="match status" value="1"/>
</dbReference>
<dbReference type="Pfam" id="PF18104">
    <property type="entry name" value="Tudor_2"/>
    <property type="match status" value="1"/>
</dbReference>
<evidence type="ECO:0000256" key="4">
    <source>
        <dbReference type="ARBA" id="ARBA00023242"/>
    </source>
</evidence>
<reference evidence="9 10" key="1">
    <citation type="submission" date="2025-04" db="UniProtKB">
        <authorList>
            <consortium name="RefSeq"/>
        </authorList>
    </citation>
    <scope>IDENTIFICATION</scope>
    <source>
        <tissue evidence="9 10">Spleen</tissue>
    </source>
</reference>
<dbReference type="CDD" id="cd20454">
    <property type="entry name" value="Tudor_PHF20L1"/>
    <property type="match status" value="1"/>
</dbReference>
<proteinExistence type="predicted"/>
<dbReference type="Proteomes" id="UP000504623">
    <property type="component" value="Unplaced"/>
</dbReference>
<dbReference type="SMART" id="SM00743">
    <property type="entry name" value="Agenet"/>
    <property type="match status" value="2"/>
</dbReference>
<keyword evidence="4" id="KW-0539">Nucleus</keyword>
<dbReference type="Pfam" id="PF02820">
    <property type="entry name" value="MBT"/>
    <property type="match status" value="1"/>
</dbReference>
<dbReference type="PANTHER" id="PTHR15856">
    <property type="entry name" value="PHD FINGER PROTEIN 20-RELATED"/>
    <property type="match status" value="1"/>
</dbReference>
<gene>
    <name evidence="9 10" type="primary">PHF20L1</name>
</gene>
<dbReference type="CTD" id="51105"/>
<dbReference type="InterPro" id="IPR002999">
    <property type="entry name" value="Tudor"/>
</dbReference>
<dbReference type="Gene3D" id="2.30.30.140">
    <property type="match status" value="2"/>
</dbReference>
<dbReference type="SMART" id="SM00333">
    <property type="entry name" value="TUDOR"/>
    <property type="match status" value="2"/>
</dbReference>
<dbReference type="SUPFAM" id="SSF63748">
    <property type="entry name" value="Tudor/PWWP/MBT"/>
    <property type="match status" value="2"/>
</dbReference>
<dbReference type="CDD" id="cd20104">
    <property type="entry name" value="MBT_PHF20L1-like"/>
    <property type="match status" value="1"/>
</dbReference>
<dbReference type="RefSeq" id="XP_006830777.1">
    <property type="nucleotide sequence ID" value="XM_006830714.1"/>
</dbReference>
<accession>A0A9B0WD73</accession>
<evidence type="ECO:0000256" key="2">
    <source>
        <dbReference type="ARBA" id="ARBA00014842"/>
    </source>
</evidence>
<comment type="subcellular location">
    <subcellularLocation>
        <location evidence="1">Nucleus</location>
    </subcellularLocation>
</comment>
<protein>
    <recommendedName>
        <fullName evidence="2">PHD finger protein 20-like protein 1</fullName>
    </recommendedName>
</protein>
<dbReference type="OrthoDB" id="161570at2759"/>
<dbReference type="PANTHER" id="PTHR15856:SF26">
    <property type="entry name" value="PHD FINGER PROTEIN 20-LIKE PROTEIN 1"/>
    <property type="match status" value="1"/>
</dbReference>
<feature type="region of interest" description="Disordered" evidence="5">
    <location>
        <begin position="156"/>
        <end position="211"/>
    </location>
</feature>